<dbReference type="Pfam" id="PF01119">
    <property type="entry name" value="DNA_mis_repair"/>
    <property type="match status" value="1"/>
</dbReference>
<feature type="domain" description="MutL C-terminal dimerisation" evidence="4">
    <location>
        <begin position="597"/>
        <end position="738"/>
    </location>
</feature>
<dbReference type="GO" id="GO:0030983">
    <property type="term" value="F:mismatched DNA binding"/>
    <property type="evidence" value="ECO:0007669"/>
    <property type="project" value="InterPro"/>
</dbReference>
<dbReference type="GO" id="GO:0005524">
    <property type="term" value="F:ATP binding"/>
    <property type="evidence" value="ECO:0007669"/>
    <property type="project" value="InterPro"/>
</dbReference>
<dbReference type="SUPFAM" id="SSF54211">
    <property type="entry name" value="Ribosomal protein S5 domain 2-like"/>
    <property type="match status" value="1"/>
</dbReference>
<proteinExistence type="inferred from homology"/>
<evidence type="ECO:0000313" key="7">
    <source>
        <dbReference type="Proteomes" id="UP001233999"/>
    </source>
</evidence>
<evidence type="ECO:0000256" key="2">
    <source>
        <dbReference type="ARBA" id="ARBA00022763"/>
    </source>
</evidence>
<dbReference type="InterPro" id="IPR014762">
    <property type="entry name" value="DNA_mismatch_repair_CS"/>
</dbReference>
<dbReference type="GO" id="GO:0006298">
    <property type="term" value="P:mismatch repair"/>
    <property type="evidence" value="ECO:0007669"/>
    <property type="project" value="InterPro"/>
</dbReference>
<dbReference type="PANTHER" id="PTHR10073">
    <property type="entry name" value="DNA MISMATCH REPAIR PROTEIN MLH, PMS, MUTL"/>
    <property type="match status" value="1"/>
</dbReference>
<dbReference type="InterPro" id="IPR002099">
    <property type="entry name" value="MutL/Mlh/PMS"/>
</dbReference>
<sequence>VVLNLATAVKELVENSLDAGATVIEIRLREYGSELIEVVDNGNGVQEENFEGLTLKHHTSKLREFSDLVSVETFGFRGEALSSLCALSEMTVITRHSSASCGTRLEFDHHGQITARKPCARQKSTFIRCMSKFFCMLPVRHKEFHRNLRREFTKMTQLLYAYCLVSTGTKITCSNQNKKGSRSVVVSTQGSDTVRENIACVFGSKQLHSLMDFEQRSPDETVLQECGMPADIVSSQVPFQLQGCISSCAHGQGRSSADRQFFYVNSRPCEPTKVVKVVNEVYHQFNQHQYPFVFLNLKMARSSVDVNVTPDKRQVFLDQEKLLLVIIKASLLQMYETIPSTFNFQNLPVTPVTPVPYTSSKGTKRLSEFASKEANKKSKMHSIDRFFSMAKKKEKPESLPLQHDLLNKNKAFVNNLDDDNEIQSSDTDDVQVIIDTESSPNSISQSEKNNILTIDKLNSNEKNNSERNRENNTSNTEILAENENNLIIENTENSSHQNNETTFLSDDNETLYDTSKCIVIKTDYKEMEDVRRKFVHMTVSYDDIKHKIENRKKRNAQNSENKTVVKFRAEIDPSKNKSAEQELHKEISKDMFSKMEILGQFNLGFIVTRLGLDLFIIDQHATDEKYNFEMLQRNTVIQNQKLVIPQKLELTAVNESILIESEEVFRKNGFDFIIDEKAEPTKRIQLTAVPISRNCLEEKGYEMFLLHDSPNTMCRPSRVRAMFASRACRKSVMIGTALSKSDMRRLVNQMGEIEQPLMMATNQGFIKLIIQIVEKHTKKYLEDLYEERPYGFPVCFSYVCFSTISMSTYCENCFLIHLGFETSLIRRLDMRPTMRHLVNLGLLNTSQDCGKIQNSNSNYEQVSKFFLELFLYNCCPFFSSCLFNRDLPCKNLIGIHYNTFLPL</sequence>
<dbReference type="SUPFAM" id="SSF55874">
    <property type="entry name" value="ATPase domain of HSP90 chaperone/DNA topoisomerase II/histidine kinase"/>
    <property type="match status" value="1"/>
</dbReference>
<organism evidence="6 7">
    <name type="scientific">Diploptera punctata</name>
    <name type="common">Pacific beetle cockroach</name>
    <dbReference type="NCBI Taxonomy" id="6984"/>
    <lineage>
        <taxon>Eukaryota</taxon>
        <taxon>Metazoa</taxon>
        <taxon>Ecdysozoa</taxon>
        <taxon>Arthropoda</taxon>
        <taxon>Hexapoda</taxon>
        <taxon>Insecta</taxon>
        <taxon>Pterygota</taxon>
        <taxon>Neoptera</taxon>
        <taxon>Polyneoptera</taxon>
        <taxon>Dictyoptera</taxon>
        <taxon>Blattodea</taxon>
        <taxon>Blaberoidea</taxon>
        <taxon>Blaberidae</taxon>
        <taxon>Diplopterinae</taxon>
        <taxon>Diploptera</taxon>
    </lineage>
</organism>
<keyword evidence="2" id="KW-0227">DNA damage</keyword>
<dbReference type="InterPro" id="IPR042121">
    <property type="entry name" value="MutL_C_regsub"/>
</dbReference>
<feature type="non-terminal residue" evidence="6">
    <location>
        <position position="903"/>
    </location>
</feature>
<dbReference type="InterPro" id="IPR013507">
    <property type="entry name" value="DNA_mismatch_S5_2-like"/>
</dbReference>
<evidence type="ECO:0000256" key="3">
    <source>
        <dbReference type="SAM" id="MobiDB-lite"/>
    </source>
</evidence>
<evidence type="ECO:0000259" key="5">
    <source>
        <dbReference type="SMART" id="SM01340"/>
    </source>
</evidence>
<reference evidence="6" key="1">
    <citation type="journal article" date="2023" name="IScience">
        <title>Live-bearing cockroach genome reveals convergent evolutionary mechanisms linked to viviparity in insects and beyond.</title>
        <authorList>
            <person name="Fouks B."/>
            <person name="Harrison M.C."/>
            <person name="Mikhailova A.A."/>
            <person name="Marchal E."/>
            <person name="English S."/>
            <person name="Carruthers M."/>
            <person name="Jennings E.C."/>
            <person name="Chiamaka E.L."/>
            <person name="Frigard R.A."/>
            <person name="Pippel M."/>
            <person name="Attardo G.M."/>
            <person name="Benoit J.B."/>
            <person name="Bornberg-Bauer E."/>
            <person name="Tobe S.S."/>
        </authorList>
    </citation>
    <scope>NUCLEOTIDE SEQUENCE</scope>
    <source>
        <strain evidence="6">Stay&amp;Tobe</strain>
    </source>
</reference>
<dbReference type="GO" id="GO:0140664">
    <property type="term" value="F:ATP-dependent DNA damage sensor activity"/>
    <property type="evidence" value="ECO:0007669"/>
    <property type="project" value="InterPro"/>
</dbReference>
<dbReference type="SMART" id="SM01340">
    <property type="entry name" value="DNA_mis_repair"/>
    <property type="match status" value="1"/>
</dbReference>
<evidence type="ECO:0000259" key="4">
    <source>
        <dbReference type="SMART" id="SM00853"/>
    </source>
</evidence>
<dbReference type="Gene3D" id="3.30.1370.100">
    <property type="entry name" value="MutL, C-terminal domain, regulatory subdomain"/>
    <property type="match status" value="1"/>
</dbReference>
<dbReference type="InterPro" id="IPR036890">
    <property type="entry name" value="HATPase_C_sf"/>
</dbReference>
<dbReference type="Proteomes" id="UP001233999">
    <property type="component" value="Unassembled WGS sequence"/>
</dbReference>
<dbReference type="SUPFAM" id="SSF118116">
    <property type="entry name" value="DNA mismatch repair protein MutL"/>
    <property type="match status" value="1"/>
</dbReference>
<accession>A0AAD8A5N2</accession>
<evidence type="ECO:0000313" key="6">
    <source>
        <dbReference type="EMBL" id="KAJ9592773.1"/>
    </source>
</evidence>
<dbReference type="PROSITE" id="PS00058">
    <property type="entry name" value="DNA_MISMATCH_REPAIR_1"/>
    <property type="match status" value="1"/>
</dbReference>
<dbReference type="GO" id="GO:0016887">
    <property type="term" value="F:ATP hydrolysis activity"/>
    <property type="evidence" value="ECO:0007669"/>
    <property type="project" value="InterPro"/>
</dbReference>
<dbReference type="CDD" id="cd16926">
    <property type="entry name" value="HATPase_MutL-MLH-PMS-like"/>
    <property type="match status" value="1"/>
</dbReference>
<dbReference type="InterPro" id="IPR020568">
    <property type="entry name" value="Ribosomal_Su5_D2-typ_SF"/>
</dbReference>
<dbReference type="InterPro" id="IPR038973">
    <property type="entry name" value="MutL/Mlh/Pms-like"/>
</dbReference>
<dbReference type="InterPro" id="IPR014721">
    <property type="entry name" value="Ribsml_uS5_D2-typ_fold_subgr"/>
</dbReference>
<reference evidence="6" key="2">
    <citation type="submission" date="2023-05" db="EMBL/GenBank/DDBJ databases">
        <authorList>
            <person name="Fouks B."/>
        </authorList>
    </citation>
    <scope>NUCLEOTIDE SEQUENCE</scope>
    <source>
        <strain evidence="6">Stay&amp;Tobe</strain>
        <tissue evidence="6">Testes</tissue>
    </source>
</reference>
<gene>
    <name evidence="6" type="ORF">L9F63_015551</name>
</gene>
<dbReference type="InterPro" id="IPR042120">
    <property type="entry name" value="MutL_C_dimsub"/>
</dbReference>
<dbReference type="Gene3D" id="3.30.1540.20">
    <property type="entry name" value="MutL, C-terminal domain, dimerisation subdomain"/>
    <property type="match status" value="1"/>
</dbReference>
<feature type="compositionally biased region" description="Polar residues" evidence="3">
    <location>
        <begin position="437"/>
        <end position="452"/>
    </location>
</feature>
<dbReference type="Pfam" id="PF13589">
    <property type="entry name" value="HATPase_c_3"/>
    <property type="match status" value="1"/>
</dbReference>
<dbReference type="AlphaFoldDB" id="A0AAD8A5N2"/>
<evidence type="ECO:0008006" key="8">
    <source>
        <dbReference type="Google" id="ProtNLM"/>
    </source>
</evidence>
<protein>
    <recommendedName>
        <fullName evidence="8">Mismatch repair endonuclease PMS2</fullName>
    </recommendedName>
</protein>
<dbReference type="EMBL" id="JASPKZ010003806">
    <property type="protein sequence ID" value="KAJ9592773.1"/>
    <property type="molecule type" value="Genomic_DNA"/>
</dbReference>
<feature type="non-terminal residue" evidence="6">
    <location>
        <position position="1"/>
    </location>
</feature>
<dbReference type="FunFam" id="3.30.1370.100:FF:000001">
    <property type="entry name" value="Mismatch repair endonuclease pms1, putative"/>
    <property type="match status" value="1"/>
</dbReference>
<comment type="similarity">
    <text evidence="1">Belongs to the DNA mismatch repair MutL/HexB family.</text>
</comment>
<dbReference type="Gene3D" id="3.30.565.10">
    <property type="entry name" value="Histidine kinase-like ATPase, C-terminal domain"/>
    <property type="match status" value="1"/>
</dbReference>
<dbReference type="FunFam" id="3.30.565.10:FF:000014">
    <property type="entry name" value="Mismatch repair endonuclease pms1, putative"/>
    <property type="match status" value="1"/>
</dbReference>
<dbReference type="InterPro" id="IPR037198">
    <property type="entry name" value="MutL_C_sf"/>
</dbReference>
<dbReference type="PANTHER" id="PTHR10073:SF52">
    <property type="entry name" value="MISMATCH REPAIR ENDONUCLEASE PMS2"/>
    <property type="match status" value="1"/>
</dbReference>
<dbReference type="CDD" id="cd03484">
    <property type="entry name" value="MutL_Trans_hPMS_2_like"/>
    <property type="match status" value="1"/>
</dbReference>
<dbReference type="Pfam" id="PF08676">
    <property type="entry name" value="MutL_C"/>
    <property type="match status" value="1"/>
</dbReference>
<dbReference type="FunFam" id="3.30.230.10:FF:000032">
    <property type="entry name" value="mismatch repair endonuclease PMS2 isoform X2"/>
    <property type="match status" value="1"/>
</dbReference>
<evidence type="ECO:0000256" key="1">
    <source>
        <dbReference type="ARBA" id="ARBA00006082"/>
    </source>
</evidence>
<dbReference type="NCBIfam" id="TIGR00585">
    <property type="entry name" value="mutl"/>
    <property type="match status" value="1"/>
</dbReference>
<keyword evidence="7" id="KW-1185">Reference proteome</keyword>
<comment type="caution">
    <text evidence="6">The sequence shown here is derived from an EMBL/GenBank/DDBJ whole genome shotgun (WGS) entry which is preliminary data.</text>
</comment>
<dbReference type="Gene3D" id="3.30.230.10">
    <property type="match status" value="1"/>
</dbReference>
<dbReference type="GO" id="GO:0032389">
    <property type="term" value="C:MutLalpha complex"/>
    <property type="evidence" value="ECO:0007669"/>
    <property type="project" value="TreeGrafter"/>
</dbReference>
<name>A0AAD8A5N2_DIPPU</name>
<dbReference type="InterPro" id="IPR014790">
    <property type="entry name" value="MutL_C"/>
</dbReference>
<feature type="region of interest" description="Disordered" evidence="3">
    <location>
        <begin position="437"/>
        <end position="476"/>
    </location>
</feature>
<feature type="domain" description="DNA mismatch repair protein S5" evidence="5">
    <location>
        <begin position="198"/>
        <end position="336"/>
    </location>
</feature>
<dbReference type="SMART" id="SM00853">
    <property type="entry name" value="MutL_C"/>
    <property type="match status" value="1"/>
</dbReference>